<dbReference type="RefSeq" id="WP_106141106.1">
    <property type="nucleotide sequence ID" value="NZ_PVTE01000063.1"/>
</dbReference>
<protein>
    <submittedName>
        <fullName evidence="3">Relaxase/mobilization nuclease-like protein</fullName>
    </submittedName>
</protein>
<keyword evidence="4" id="KW-1185">Reference proteome</keyword>
<dbReference type="OrthoDB" id="1525197at2"/>
<dbReference type="EMBL" id="PVTE01000063">
    <property type="protein sequence ID" value="PRY19964.1"/>
    <property type="molecule type" value="Genomic_DNA"/>
</dbReference>
<reference evidence="3 4" key="1">
    <citation type="submission" date="2018-03" db="EMBL/GenBank/DDBJ databases">
        <title>Genomic Encyclopedia of Archaeal and Bacterial Type Strains, Phase II (KMG-II): from individual species to whole genera.</title>
        <authorList>
            <person name="Goeker M."/>
        </authorList>
    </citation>
    <scope>NUCLEOTIDE SEQUENCE [LARGE SCALE GENOMIC DNA]</scope>
    <source>
        <strain evidence="3 4">DSM 28354</strain>
    </source>
</reference>
<gene>
    <name evidence="3" type="ORF">CLV58_1635</name>
</gene>
<dbReference type="InterPro" id="IPR005094">
    <property type="entry name" value="Endonuclease_MobA/VirD2"/>
</dbReference>
<evidence type="ECO:0000313" key="4">
    <source>
        <dbReference type="Proteomes" id="UP000238375"/>
    </source>
</evidence>
<name>A0A2T0RFH6_9BACT</name>
<keyword evidence="1" id="KW-0175">Coiled coil</keyword>
<feature type="domain" description="MobA/VirD2-like nuclease" evidence="2">
    <location>
        <begin position="30"/>
        <end position="153"/>
    </location>
</feature>
<evidence type="ECO:0000313" key="3">
    <source>
        <dbReference type="EMBL" id="PRY19964.1"/>
    </source>
</evidence>
<organism evidence="3 4">
    <name type="scientific">Spirosoma oryzae</name>
    <dbReference type="NCBI Taxonomy" id="1469603"/>
    <lineage>
        <taxon>Bacteria</taxon>
        <taxon>Pseudomonadati</taxon>
        <taxon>Bacteroidota</taxon>
        <taxon>Cytophagia</taxon>
        <taxon>Cytophagales</taxon>
        <taxon>Cytophagaceae</taxon>
        <taxon>Spirosoma</taxon>
    </lineage>
</organism>
<dbReference type="AlphaFoldDB" id="A0A2T0RFH6"/>
<dbReference type="Proteomes" id="UP000238375">
    <property type="component" value="Unassembled WGS sequence"/>
</dbReference>
<dbReference type="Pfam" id="PF03432">
    <property type="entry name" value="Relaxase"/>
    <property type="match status" value="1"/>
</dbReference>
<evidence type="ECO:0000256" key="1">
    <source>
        <dbReference type="SAM" id="Coils"/>
    </source>
</evidence>
<sequence>MIAKTTTGRSFDSALGYAAAALTTQQRQHKQPKVALLASYNLISDDWQGMAAEMAAVAQGSRCQTPVWHTSLSAQPGEQLSVEQWRAAARQYCQGMGADPYQHQVAIFQHHDTAHAHIHIYINRVRLDDGPALDTSHNYARNVKTTRQIEQELALLALPEQRTSLRDHSAATQANRATVGAILTHVLTEQKPTTLAELTEDLKGHGITTQLATNSKGTYGISFRQGDGQPIKGSAVGYKYQQLVTRLEANRAEYETEINRLRHELEQKPAVVEIVRPDPAQQAELKRLRDERDEAYEKRTAMQKALLNQRPKTVVQPDPADRTQIEQLKQQLQRTYQAYVQQKEKADQVPDLIDKLGSLQQQYGGQAARLNQLESVLE</sequence>
<proteinExistence type="predicted"/>
<comment type="caution">
    <text evidence="3">The sequence shown here is derived from an EMBL/GenBank/DDBJ whole genome shotgun (WGS) entry which is preliminary data.</text>
</comment>
<feature type="coiled-coil region" evidence="1">
    <location>
        <begin position="244"/>
        <end position="349"/>
    </location>
</feature>
<accession>A0A2T0RFH6</accession>
<evidence type="ECO:0000259" key="2">
    <source>
        <dbReference type="Pfam" id="PF03432"/>
    </source>
</evidence>